<dbReference type="EMBL" id="GEDG01032091">
    <property type="protein sequence ID" value="JAP11002.1"/>
    <property type="molecule type" value="Transcribed_RNA"/>
</dbReference>
<keyword evidence="1" id="KW-0812">Transmembrane</keyword>
<reference evidence="2" key="1">
    <citation type="submission" date="2015-12" db="EMBL/GenBank/DDBJ databases">
        <title>Gene expression during late stages of embryo sac development: a critical building block for successful pollen-pistil interactions.</title>
        <authorList>
            <person name="Liu Y."/>
            <person name="Joly V."/>
            <person name="Sabar M."/>
            <person name="Matton D.P."/>
        </authorList>
    </citation>
    <scope>NUCLEOTIDE SEQUENCE</scope>
</reference>
<keyword evidence="1" id="KW-0472">Membrane</keyword>
<evidence type="ECO:0000256" key="1">
    <source>
        <dbReference type="SAM" id="Phobius"/>
    </source>
</evidence>
<sequence>MWGAVQLGVLAAFLVLFVPLGTAGWHLSRNKMLFFSCALFITLAVCVHLTPYFPSVSSMLSSSSMVNLDSCISLLHQVAFNFQELNNENCSVENTVRSSSDKSWKWIESEPVVQCDFQKLSKSHASDLFNGSVGCCCWGFD</sequence>
<accession>A0A0V0GSW2</accession>
<name>A0A0V0GSW2_SOLCH</name>
<evidence type="ECO:0000313" key="2">
    <source>
        <dbReference type="EMBL" id="JAP11002.1"/>
    </source>
</evidence>
<protein>
    <submittedName>
        <fullName evidence="2">Putative ovule protein</fullName>
    </submittedName>
</protein>
<dbReference type="AlphaFoldDB" id="A0A0V0GSW2"/>
<keyword evidence="1" id="KW-1133">Transmembrane helix</keyword>
<proteinExistence type="predicted"/>
<organism evidence="2">
    <name type="scientific">Solanum chacoense</name>
    <name type="common">Chaco potato</name>
    <dbReference type="NCBI Taxonomy" id="4108"/>
    <lineage>
        <taxon>Eukaryota</taxon>
        <taxon>Viridiplantae</taxon>
        <taxon>Streptophyta</taxon>
        <taxon>Embryophyta</taxon>
        <taxon>Tracheophyta</taxon>
        <taxon>Spermatophyta</taxon>
        <taxon>Magnoliopsida</taxon>
        <taxon>eudicotyledons</taxon>
        <taxon>Gunneridae</taxon>
        <taxon>Pentapetalae</taxon>
        <taxon>asterids</taxon>
        <taxon>lamiids</taxon>
        <taxon>Solanales</taxon>
        <taxon>Solanaceae</taxon>
        <taxon>Solanoideae</taxon>
        <taxon>Solaneae</taxon>
        <taxon>Solanum</taxon>
    </lineage>
</organism>
<feature type="transmembrane region" description="Helical" evidence="1">
    <location>
        <begin position="33"/>
        <end position="53"/>
    </location>
</feature>